<keyword evidence="3" id="KW-0804">Transcription</keyword>
<keyword evidence="2" id="KW-0238">DNA-binding</keyword>
<evidence type="ECO:0000259" key="4">
    <source>
        <dbReference type="PROSITE" id="PS50987"/>
    </source>
</evidence>
<dbReference type="Proteomes" id="UP000199073">
    <property type="component" value="Unassembled WGS sequence"/>
</dbReference>
<dbReference type="STRING" id="91360.SAMN05660330_01472"/>
<dbReference type="PRINTS" id="PR00778">
    <property type="entry name" value="HTHARSR"/>
</dbReference>
<evidence type="ECO:0000256" key="1">
    <source>
        <dbReference type="ARBA" id="ARBA00023015"/>
    </source>
</evidence>
<dbReference type="InterPro" id="IPR036388">
    <property type="entry name" value="WH-like_DNA-bd_sf"/>
</dbReference>
<dbReference type="PANTHER" id="PTHR43132:SF6">
    <property type="entry name" value="HTH-TYPE TRANSCRIPTIONAL REPRESSOR CZRA"/>
    <property type="match status" value="1"/>
</dbReference>
<evidence type="ECO:0000313" key="6">
    <source>
        <dbReference type="Proteomes" id="UP000199073"/>
    </source>
</evidence>
<keyword evidence="1" id="KW-0805">Transcription regulation</keyword>
<dbReference type="PANTHER" id="PTHR43132">
    <property type="entry name" value="ARSENICAL RESISTANCE OPERON REPRESSOR ARSR-RELATED"/>
    <property type="match status" value="1"/>
</dbReference>
<dbReference type="EMBL" id="FNJI01000008">
    <property type="protein sequence ID" value="SDO96912.1"/>
    <property type="molecule type" value="Genomic_DNA"/>
</dbReference>
<dbReference type="PROSITE" id="PS50987">
    <property type="entry name" value="HTH_ARSR_2"/>
    <property type="match status" value="1"/>
</dbReference>
<dbReference type="InterPro" id="IPR036390">
    <property type="entry name" value="WH_DNA-bd_sf"/>
</dbReference>
<sequence>MDADRCGARIVHGDKVARAKANDLMVDFVEKSTLLFKAVSDPGRLRILHALLDAEMCVCDLAAFLDATESSVSHQLRLLRSMGLVKNRRDGTVLYYRAVPVKALKGLFDAAGRFQAEP</sequence>
<dbReference type="GO" id="GO:0003700">
    <property type="term" value="F:DNA-binding transcription factor activity"/>
    <property type="evidence" value="ECO:0007669"/>
    <property type="project" value="InterPro"/>
</dbReference>
<dbReference type="OrthoDB" id="9810923at2"/>
<evidence type="ECO:0000256" key="2">
    <source>
        <dbReference type="ARBA" id="ARBA00023125"/>
    </source>
</evidence>
<evidence type="ECO:0000313" key="5">
    <source>
        <dbReference type="EMBL" id="SDO96912.1"/>
    </source>
</evidence>
<dbReference type="SUPFAM" id="SSF46785">
    <property type="entry name" value="Winged helix' DNA-binding domain"/>
    <property type="match status" value="1"/>
</dbReference>
<protein>
    <submittedName>
        <fullName evidence="5">Transcriptional regulator, ArsR family</fullName>
    </submittedName>
</protein>
<dbReference type="InterPro" id="IPR001845">
    <property type="entry name" value="HTH_ArsR_DNA-bd_dom"/>
</dbReference>
<feature type="domain" description="HTH arsR-type" evidence="4">
    <location>
        <begin position="24"/>
        <end position="118"/>
    </location>
</feature>
<dbReference type="RefSeq" id="WP_092221353.1">
    <property type="nucleotide sequence ID" value="NZ_FNJI01000008.1"/>
</dbReference>
<evidence type="ECO:0000256" key="3">
    <source>
        <dbReference type="ARBA" id="ARBA00023163"/>
    </source>
</evidence>
<dbReference type="CDD" id="cd00090">
    <property type="entry name" value="HTH_ARSR"/>
    <property type="match status" value="1"/>
</dbReference>
<dbReference type="SMART" id="SM00418">
    <property type="entry name" value="HTH_ARSR"/>
    <property type="match status" value="1"/>
</dbReference>
<reference evidence="5 6" key="1">
    <citation type="submission" date="2016-10" db="EMBL/GenBank/DDBJ databases">
        <authorList>
            <person name="de Groot N.N."/>
        </authorList>
    </citation>
    <scope>NUCLEOTIDE SEQUENCE [LARGE SCALE GENOMIC DNA]</scope>
    <source>
        <strain evidence="5 6">DSM 12130</strain>
    </source>
</reference>
<dbReference type="InterPro" id="IPR018334">
    <property type="entry name" value="ArsR_HTH"/>
</dbReference>
<dbReference type="PROSITE" id="PS00846">
    <property type="entry name" value="HTH_ARSR_1"/>
    <property type="match status" value="1"/>
</dbReference>
<dbReference type="Pfam" id="PF01022">
    <property type="entry name" value="HTH_5"/>
    <property type="match status" value="1"/>
</dbReference>
<gene>
    <name evidence="5" type="ORF">SAMN05660330_01472</name>
</gene>
<dbReference type="GO" id="GO:0003677">
    <property type="term" value="F:DNA binding"/>
    <property type="evidence" value="ECO:0007669"/>
    <property type="project" value="UniProtKB-KW"/>
</dbReference>
<name>A0A1H0NVW5_9BACT</name>
<accession>A0A1H0NVW5</accession>
<dbReference type="AlphaFoldDB" id="A0A1H0NVW5"/>
<proteinExistence type="predicted"/>
<dbReference type="Gene3D" id="1.10.10.10">
    <property type="entry name" value="Winged helix-like DNA-binding domain superfamily/Winged helix DNA-binding domain"/>
    <property type="match status" value="1"/>
</dbReference>
<dbReference type="NCBIfam" id="NF033788">
    <property type="entry name" value="HTH_metalloreg"/>
    <property type="match status" value="1"/>
</dbReference>
<dbReference type="InterPro" id="IPR011991">
    <property type="entry name" value="ArsR-like_HTH"/>
</dbReference>
<keyword evidence="6" id="KW-1185">Reference proteome</keyword>
<organism evidence="5 6">
    <name type="scientific">Desulforhopalus singaporensis</name>
    <dbReference type="NCBI Taxonomy" id="91360"/>
    <lineage>
        <taxon>Bacteria</taxon>
        <taxon>Pseudomonadati</taxon>
        <taxon>Thermodesulfobacteriota</taxon>
        <taxon>Desulfobulbia</taxon>
        <taxon>Desulfobulbales</taxon>
        <taxon>Desulfocapsaceae</taxon>
        <taxon>Desulforhopalus</taxon>
    </lineage>
</organism>
<dbReference type="InterPro" id="IPR051011">
    <property type="entry name" value="Metal_resp_trans_reg"/>
</dbReference>